<keyword evidence="2" id="KW-1185">Reference proteome</keyword>
<gene>
    <name evidence="1" type="ORF">EDX97_07820</name>
</gene>
<dbReference type="GO" id="GO:0006259">
    <property type="term" value="P:DNA metabolic process"/>
    <property type="evidence" value="ECO:0007669"/>
    <property type="project" value="InterPro"/>
</dbReference>
<organism evidence="1 2">
    <name type="scientific">Absicoccus porci</name>
    <dbReference type="NCBI Taxonomy" id="2486576"/>
    <lineage>
        <taxon>Bacteria</taxon>
        <taxon>Bacillati</taxon>
        <taxon>Bacillota</taxon>
        <taxon>Erysipelotrichia</taxon>
        <taxon>Erysipelotrichales</taxon>
        <taxon>Erysipelotrichaceae</taxon>
        <taxon>Absicoccus</taxon>
    </lineage>
</organism>
<dbReference type="InterPro" id="IPR004590">
    <property type="entry name" value="ssDNA_annealing_RecT"/>
</dbReference>
<dbReference type="Pfam" id="PF03837">
    <property type="entry name" value="RecT"/>
    <property type="match status" value="1"/>
</dbReference>
<evidence type="ECO:0000313" key="1">
    <source>
        <dbReference type="EMBL" id="RNM30678.1"/>
    </source>
</evidence>
<dbReference type="EMBL" id="RJQC01000002">
    <property type="protein sequence ID" value="RNM30678.1"/>
    <property type="molecule type" value="Genomic_DNA"/>
</dbReference>
<dbReference type="InterPro" id="IPR018330">
    <property type="entry name" value="RecT_fam"/>
</dbReference>
<reference evidence="1 2" key="1">
    <citation type="submission" date="2018-11" db="EMBL/GenBank/DDBJ databases">
        <title>Clostridium sp. nov., a member of the family Erysipelotrichaceae isolated from pig faeces.</title>
        <authorList>
            <person name="Chang Y.-H."/>
        </authorList>
    </citation>
    <scope>NUCLEOTIDE SEQUENCE [LARGE SCALE GENOMIC DNA]</scope>
    <source>
        <strain evidence="1 2">YH-panp20</strain>
    </source>
</reference>
<name>A0A3N0I190_9FIRM</name>
<proteinExistence type="predicted"/>
<dbReference type="Proteomes" id="UP000276568">
    <property type="component" value="Unassembled WGS sequence"/>
</dbReference>
<protein>
    <submittedName>
        <fullName evidence="1">Recombinase</fullName>
    </submittedName>
</protein>
<dbReference type="GO" id="GO:0003677">
    <property type="term" value="F:DNA binding"/>
    <property type="evidence" value="ECO:0007669"/>
    <property type="project" value="InterPro"/>
</dbReference>
<dbReference type="AlphaFoldDB" id="A0A3N0I190"/>
<evidence type="ECO:0000313" key="2">
    <source>
        <dbReference type="Proteomes" id="UP000276568"/>
    </source>
</evidence>
<dbReference type="OrthoDB" id="1045432at2"/>
<accession>A0A3N0I190</accession>
<dbReference type="RefSeq" id="WP_128520585.1">
    <property type="nucleotide sequence ID" value="NZ_RJQC01000002.1"/>
</dbReference>
<comment type="caution">
    <text evidence="1">The sequence shown here is derived from an EMBL/GenBank/DDBJ whole genome shotgun (WGS) entry which is preliminary data.</text>
</comment>
<dbReference type="NCBIfam" id="TIGR00616">
    <property type="entry name" value="rect"/>
    <property type="match status" value="1"/>
</dbReference>
<sequence length="319" mass="36218">MNNSLTKRNKKQAPSFQSFMKSPVVVRNITETLGSETKSKKFIASLISSVSTNPALSECDQASIVSAALLGEALNLSPSPQLGHYYMVPFNDKKNSAKKATFQLGYKGYIQLAIRSGQYKRINVVAVKEGELIGYNPFDEQIDVEPIMDETIRENTPTVGYYAMFELVNGFRKAIYWSKEKMLYHADRYSQAFHKDEGTVNTRNGTVKRVSFEDFESGNYDPRTEWLYSSFWYKDFDGMAYKTMLRQLISKWGIMSIDMQQAFTNDMSYKDGFDAQPVYVDNDTENSAIEDVPTNATNSEEHKEADTIDIDAEEGFSLV</sequence>